<dbReference type="SUPFAM" id="SSF159894">
    <property type="entry name" value="YgaC/TfoX-N like"/>
    <property type="match status" value="1"/>
</dbReference>
<evidence type="ECO:0000313" key="1">
    <source>
        <dbReference type="EMBL" id="HIX38261.1"/>
    </source>
</evidence>
<dbReference type="Gene3D" id="3.30.1460.30">
    <property type="entry name" value="YgaC/TfoX-N like chaperone"/>
    <property type="match status" value="1"/>
</dbReference>
<gene>
    <name evidence="1" type="ORF">H9738_10400</name>
</gene>
<proteinExistence type="predicted"/>
<dbReference type="AlphaFoldDB" id="A0A9D1VNG3"/>
<accession>A0A9D1VNG3</accession>
<protein>
    <submittedName>
        <fullName evidence="1">TfoX/Sxy family protein</fullName>
    </submittedName>
</protein>
<dbReference type="Proteomes" id="UP000824230">
    <property type="component" value="Unassembled WGS sequence"/>
</dbReference>
<reference evidence="1" key="2">
    <citation type="submission" date="2021-04" db="EMBL/GenBank/DDBJ databases">
        <authorList>
            <person name="Gilroy R."/>
        </authorList>
    </citation>
    <scope>NUCLEOTIDE SEQUENCE</scope>
    <source>
        <strain evidence="1">ChiHjej12B11-1927</strain>
    </source>
</reference>
<name>A0A9D1VNG3_9FIRM</name>
<reference evidence="1" key="1">
    <citation type="journal article" date="2021" name="PeerJ">
        <title>Extensive microbial diversity within the chicken gut microbiome revealed by metagenomics and culture.</title>
        <authorList>
            <person name="Gilroy R."/>
            <person name="Ravi A."/>
            <person name="Getino M."/>
            <person name="Pursley I."/>
            <person name="Horton D.L."/>
            <person name="Alikhan N.F."/>
            <person name="Baker D."/>
            <person name="Gharbi K."/>
            <person name="Hall N."/>
            <person name="Watson M."/>
            <person name="Adriaenssens E.M."/>
            <person name="Foster-Nyarko E."/>
            <person name="Jarju S."/>
            <person name="Secka A."/>
            <person name="Antonio M."/>
            <person name="Oren A."/>
            <person name="Chaudhuri R.R."/>
            <person name="La Ragione R."/>
            <person name="Hildebrand F."/>
            <person name="Pallen M.J."/>
        </authorList>
    </citation>
    <scope>NUCLEOTIDE SEQUENCE</scope>
    <source>
        <strain evidence="1">ChiHjej12B11-1927</strain>
    </source>
</reference>
<evidence type="ECO:0000313" key="2">
    <source>
        <dbReference type="Proteomes" id="UP000824230"/>
    </source>
</evidence>
<dbReference type="EMBL" id="DXFG01000224">
    <property type="protein sequence ID" value="HIX38261.1"/>
    <property type="molecule type" value="Genomic_DNA"/>
</dbReference>
<sequence>MAQKELALYVAEQLAPLGEIRYIPMMGGWLFYYREKLIGGIYGDGFAVKDTAATRRFMPDCRDEVWADTPAALLPCTILEDSGKLCEMVREMYSELPEPKAKKPRKTRRTTNGI</sequence>
<organism evidence="1 2">
    <name type="scientific">Candidatus Blautia pullistercoris</name>
    <dbReference type="NCBI Taxonomy" id="2838499"/>
    <lineage>
        <taxon>Bacteria</taxon>
        <taxon>Bacillati</taxon>
        <taxon>Bacillota</taxon>
        <taxon>Clostridia</taxon>
        <taxon>Lachnospirales</taxon>
        <taxon>Lachnospiraceae</taxon>
        <taxon>Blautia</taxon>
    </lineage>
</organism>
<comment type="caution">
    <text evidence="1">The sequence shown here is derived from an EMBL/GenBank/DDBJ whole genome shotgun (WGS) entry which is preliminary data.</text>
</comment>